<keyword evidence="1" id="KW-0812">Transmembrane</keyword>
<evidence type="ECO:0008006" key="4">
    <source>
        <dbReference type="Google" id="ProtNLM"/>
    </source>
</evidence>
<dbReference type="Proteomes" id="UP000189545">
    <property type="component" value="Chromosome"/>
</dbReference>
<dbReference type="AlphaFoldDB" id="A0A1S6HIU9"/>
<dbReference type="InterPro" id="IPR025356">
    <property type="entry name" value="DUF4260"/>
</dbReference>
<protein>
    <recommendedName>
        <fullName evidence="4">DUF4260 family protein</fullName>
    </recommendedName>
</protein>
<keyword evidence="3" id="KW-1185">Reference proteome</keyword>
<dbReference type="EMBL" id="CP014782">
    <property type="protein sequence ID" value="AQS35428.1"/>
    <property type="molecule type" value="Genomic_DNA"/>
</dbReference>
<reference evidence="2 3" key="1">
    <citation type="submission" date="2016-03" db="EMBL/GenBank/DDBJ databases">
        <title>Complete genome sequence of Shewanella psychrophila WP2, a deep sea bacterium isolated from west Pacific sediment.</title>
        <authorList>
            <person name="Xu G."/>
            <person name="Jian H."/>
        </authorList>
    </citation>
    <scope>NUCLEOTIDE SEQUENCE [LARGE SCALE GENOMIC DNA]</scope>
    <source>
        <strain evidence="2 3">WP2</strain>
    </source>
</reference>
<evidence type="ECO:0000256" key="1">
    <source>
        <dbReference type="SAM" id="Phobius"/>
    </source>
</evidence>
<dbReference type="Pfam" id="PF14079">
    <property type="entry name" value="DUF4260"/>
    <property type="match status" value="1"/>
</dbReference>
<evidence type="ECO:0000313" key="2">
    <source>
        <dbReference type="EMBL" id="AQS35428.1"/>
    </source>
</evidence>
<gene>
    <name evidence="2" type="ORF">Sps_00208</name>
</gene>
<keyword evidence="1" id="KW-1133">Transmembrane helix</keyword>
<proteinExistence type="predicted"/>
<feature type="transmembrane region" description="Helical" evidence="1">
    <location>
        <begin position="60"/>
        <end position="79"/>
    </location>
</feature>
<name>A0A1S6HIU9_9GAMM</name>
<keyword evidence="1" id="KW-0472">Membrane</keyword>
<dbReference type="OrthoDB" id="9813911at2"/>
<sequence>MSEVTGKIRTTLRVEGLVILLASLLIYHKFSFSWSEFAWFFLAPDLALLAYIHSAKLGSLAYNLSHSFIGPLVTLLFGVLGDSQVAIQISLIWCGHIGFDRALGYGLKYSKGFSYTHLGQIGKSQKT</sequence>
<accession>A0A1S6HIU9</accession>
<dbReference type="KEGG" id="spsw:Sps_00208"/>
<evidence type="ECO:0000313" key="3">
    <source>
        <dbReference type="Proteomes" id="UP000189545"/>
    </source>
</evidence>
<dbReference type="RefSeq" id="WP_077750783.1">
    <property type="nucleotide sequence ID" value="NZ_CP014782.1"/>
</dbReference>
<organism evidence="2 3">
    <name type="scientific">Shewanella psychrophila</name>
    <dbReference type="NCBI Taxonomy" id="225848"/>
    <lineage>
        <taxon>Bacteria</taxon>
        <taxon>Pseudomonadati</taxon>
        <taxon>Pseudomonadota</taxon>
        <taxon>Gammaproteobacteria</taxon>
        <taxon>Alteromonadales</taxon>
        <taxon>Shewanellaceae</taxon>
        <taxon>Shewanella</taxon>
    </lineage>
</organism>